<dbReference type="Proteomes" id="UP001157974">
    <property type="component" value="Unassembled WGS sequence"/>
</dbReference>
<dbReference type="PANTHER" id="PTHR33747">
    <property type="entry name" value="UPF0225 PROTEIN SCO1677"/>
    <property type="match status" value="1"/>
</dbReference>
<dbReference type="Pfam" id="PF17775">
    <property type="entry name" value="YchJ_M-like"/>
    <property type="match status" value="1"/>
</dbReference>
<protein>
    <recommendedName>
        <fullName evidence="1">YchJ-like middle NTF2-like domain-containing protein</fullName>
    </recommendedName>
</protein>
<keyword evidence="3" id="KW-1185">Reference proteome</keyword>
<accession>A0AAV8UW34</accession>
<evidence type="ECO:0000259" key="1">
    <source>
        <dbReference type="Pfam" id="PF17775"/>
    </source>
</evidence>
<comment type="caution">
    <text evidence="2">The sequence shown here is derived from an EMBL/GenBank/DDBJ whole genome shotgun (WGS) entry which is preliminary data.</text>
</comment>
<gene>
    <name evidence="2" type="ORF">NDN08_003223</name>
</gene>
<dbReference type="InterPro" id="IPR048469">
    <property type="entry name" value="YchJ-like_M"/>
</dbReference>
<sequence>MAFVLCSPVLLEAKWHRKAPVCSAGKGFGKAPQCGCGLEKPYQECCGAIHERRRKAEFAKELMRARYSAYQKALVGFIMDTTTGVSESEDSEKWRAALSAYVQATKFKGLKVMKSEKGAPGDDEGYVTFSVKTNSGSYTERSRFVPDEEFGWKYVREPEDSTTQ</sequence>
<dbReference type="Gene3D" id="3.10.450.50">
    <property type="match status" value="1"/>
</dbReference>
<proteinExistence type="predicted"/>
<reference evidence="2 3" key="1">
    <citation type="journal article" date="2023" name="Nat. Commun.">
        <title>Origin of minicircular mitochondrial genomes in red algae.</title>
        <authorList>
            <person name="Lee Y."/>
            <person name="Cho C.H."/>
            <person name="Lee Y.M."/>
            <person name="Park S.I."/>
            <person name="Yang J.H."/>
            <person name="West J.A."/>
            <person name="Bhattacharya D."/>
            <person name="Yoon H.S."/>
        </authorList>
    </citation>
    <scope>NUCLEOTIDE SEQUENCE [LARGE SCALE GENOMIC DNA]</scope>
    <source>
        <strain evidence="2 3">CCMP1338</strain>
        <tissue evidence="2">Whole cell</tissue>
    </source>
</reference>
<dbReference type="AlphaFoldDB" id="A0AAV8UW34"/>
<evidence type="ECO:0000313" key="2">
    <source>
        <dbReference type="EMBL" id="KAJ8906734.1"/>
    </source>
</evidence>
<dbReference type="InterPro" id="IPR032710">
    <property type="entry name" value="NTF2-like_dom_sf"/>
</dbReference>
<dbReference type="SUPFAM" id="SSF54427">
    <property type="entry name" value="NTF2-like"/>
    <property type="match status" value="1"/>
</dbReference>
<dbReference type="EMBL" id="JAMWBK010000003">
    <property type="protein sequence ID" value="KAJ8906734.1"/>
    <property type="molecule type" value="Genomic_DNA"/>
</dbReference>
<organism evidence="2 3">
    <name type="scientific">Rhodosorus marinus</name>
    <dbReference type="NCBI Taxonomy" id="101924"/>
    <lineage>
        <taxon>Eukaryota</taxon>
        <taxon>Rhodophyta</taxon>
        <taxon>Stylonematophyceae</taxon>
        <taxon>Stylonematales</taxon>
        <taxon>Stylonemataceae</taxon>
        <taxon>Rhodosorus</taxon>
    </lineage>
</organism>
<evidence type="ECO:0000313" key="3">
    <source>
        <dbReference type="Proteomes" id="UP001157974"/>
    </source>
</evidence>
<feature type="domain" description="YchJ-like middle NTF2-like" evidence="1">
    <location>
        <begin position="59"/>
        <end position="155"/>
    </location>
</feature>
<name>A0AAV8UW34_9RHOD</name>
<dbReference type="PANTHER" id="PTHR33747:SF1">
    <property type="entry name" value="ADENYLATE CYCLASE-ASSOCIATED CAP C-TERMINAL DOMAIN-CONTAINING PROTEIN"/>
    <property type="match status" value="1"/>
</dbReference>